<dbReference type="Proteomes" id="UP000184501">
    <property type="component" value="Unassembled WGS sequence"/>
</dbReference>
<reference evidence="1 2" key="1">
    <citation type="submission" date="2016-11" db="EMBL/GenBank/DDBJ databases">
        <authorList>
            <person name="Jaros S."/>
            <person name="Januszkiewicz K."/>
            <person name="Wedrychowicz H."/>
        </authorList>
    </citation>
    <scope>NUCLEOTIDE SEQUENCE [LARGE SCALE GENOMIC DNA]</scope>
    <source>
        <strain evidence="1 2">DSM 44523</strain>
    </source>
</reference>
<dbReference type="EMBL" id="FQVN01000018">
    <property type="protein sequence ID" value="SHH00995.1"/>
    <property type="molecule type" value="Genomic_DNA"/>
</dbReference>
<protein>
    <submittedName>
        <fullName evidence="1">Uncharacterized protein</fullName>
    </submittedName>
</protein>
<gene>
    <name evidence="1" type="ORF">SAMN05444320_11857</name>
</gene>
<evidence type="ECO:0000313" key="2">
    <source>
        <dbReference type="Proteomes" id="UP000184501"/>
    </source>
</evidence>
<proteinExistence type="predicted"/>
<dbReference type="AlphaFoldDB" id="A0A1M5PGT7"/>
<evidence type="ECO:0000313" key="1">
    <source>
        <dbReference type="EMBL" id="SHH00995.1"/>
    </source>
</evidence>
<accession>A0A1M5PGT7</accession>
<sequence>MVGGRPVEAGVYVDIAEGFRMQQLVTKEGFVELTFGSRGMFSGGHDFVLSFTAEAFQELRERWPELLRAVDEKAARVAAGEVGEDED</sequence>
<dbReference type="RefSeq" id="WP_143174511.1">
    <property type="nucleotide sequence ID" value="NZ_FQVN01000018.1"/>
</dbReference>
<keyword evidence="2" id="KW-1185">Reference proteome</keyword>
<dbReference type="STRING" id="2017.SAMN05444320_11857"/>
<name>A0A1M5PGT7_STRHI</name>
<organism evidence="1 2">
    <name type="scientific">Streptoalloteichus hindustanus</name>
    <dbReference type="NCBI Taxonomy" id="2017"/>
    <lineage>
        <taxon>Bacteria</taxon>
        <taxon>Bacillati</taxon>
        <taxon>Actinomycetota</taxon>
        <taxon>Actinomycetes</taxon>
        <taxon>Pseudonocardiales</taxon>
        <taxon>Pseudonocardiaceae</taxon>
        <taxon>Streptoalloteichus</taxon>
    </lineage>
</organism>